<proteinExistence type="predicted"/>
<evidence type="ECO:0000313" key="1">
    <source>
        <dbReference type="EMBL" id="CAG9863313.1"/>
    </source>
</evidence>
<sequence>MAEMSESVDSTSSQDRTDLVAYWSVPLLDGVHTVEFEHGTTSGKRVLRVDGNEILRREWMFKLVGDEDFYLGKQEAKCVLKVDPMPHFSFSYSLFVDGKPLRKFTEKQSQSIRNWSVIIEGKRYRVVFEKQTLNIYVNGQLVDAESTFIANGTEMKFEMGSSTAVIRAETAMKKEGVIHQLFVDDKLIEEDIIF</sequence>
<evidence type="ECO:0008006" key="3">
    <source>
        <dbReference type="Google" id="ProtNLM"/>
    </source>
</evidence>
<dbReference type="PANTHER" id="PTHR13088:SF3">
    <property type="entry name" value="FAS APOPTOTIC INHIBITORY MOLECULE 1"/>
    <property type="match status" value="1"/>
</dbReference>
<reference evidence="1" key="1">
    <citation type="submission" date="2022-01" db="EMBL/GenBank/DDBJ databases">
        <authorList>
            <person name="King R."/>
        </authorList>
    </citation>
    <scope>NUCLEOTIDE SEQUENCE</scope>
</reference>
<dbReference type="Gene3D" id="2.40.128.180">
    <property type="match status" value="2"/>
</dbReference>
<dbReference type="Proteomes" id="UP001153712">
    <property type="component" value="Chromosome 6"/>
</dbReference>
<keyword evidence="2" id="KW-1185">Reference proteome</keyword>
<name>A0A9N9TXP4_PHYSR</name>
<dbReference type="AlphaFoldDB" id="A0A9N9TXP4"/>
<dbReference type="GO" id="GO:1902042">
    <property type="term" value="P:negative regulation of extrinsic apoptotic signaling pathway via death domain receptors"/>
    <property type="evidence" value="ECO:0007669"/>
    <property type="project" value="TreeGrafter"/>
</dbReference>
<dbReference type="Pfam" id="PF06905">
    <property type="entry name" value="FAIM1"/>
    <property type="match status" value="1"/>
</dbReference>
<dbReference type="FunFam" id="2.40.128.180:FF:000001">
    <property type="entry name" value="Fas apoptotic inhibitory molecule 1"/>
    <property type="match status" value="1"/>
</dbReference>
<dbReference type="InterPro" id="IPR010695">
    <property type="entry name" value="FAIM1"/>
</dbReference>
<evidence type="ECO:0000313" key="2">
    <source>
        <dbReference type="Proteomes" id="UP001153712"/>
    </source>
</evidence>
<dbReference type="EMBL" id="OU900099">
    <property type="protein sequence ID" value="CAG9863313.1"/>
    <property type="molecule type" value="Genomic_DNA"/>
</dbReference>
<dbReference type="OrthoDB" id="6262731at2759"/>
<gene>
    <name evidence="1" type="ORF">PHYEVI_LOCUS9607</name>
</gene>
<protein>
    <recommendedName>
        <fullName evidence="3">Fas apoptotic inhibitory molecule 1</fullName>
    </recommendedName>
</protein>
<dbReference type="PANTHER" id="PTHR13088">
    <property type="entry name" value="FAS APOPTOTIC INHIBITORY MOLECULE FAIM"/>
    <property type="match status" value="1"/>
</dbReference>
<accession>A0A9N9TXP4</accession>
<dbReference type="InterPro" id="IPR038513">
    <property type="entry name" value="FAIM1_dom_sf"/>
</dbReference>
<organism evidence="1 2">
    <name type="scientific">Phyllotreta striolata</name>
    <name type="common">Striped flea beetle</name>
    <name type="synonym">Crioceris striolata</name>
    <dbReference type="NCBI Taxonomy" id="444603"/>
    <lineage>
        <taxon>Eukaryota</taxon>
        <taxon>Metazoa</taxon>
        <taxon>Ecdysozoa</taxon>
        <taxon>Arthropoda</taxon>
        <taxon>Hexapoda</taxon>
        <taxon>Insecta</taxon>
        <taxon>Pterygota</taxon>
        <taxon>Neoptera</taxon>
        <taxon>Endopterygota</taxon>
        <taxon>Coleoptera</taxon>
        <taxon>Polyphaga</taxon>
        <taxon>Cucujiformia</taxon>
        <taxon>Chrysomeloidea</taxon>
        <taxon>Chrysomelidae</taxon>
        <taxon>Galerucinae</taxon>
        <taxon>Alticini</taxon>
        <taxon>Phyllotreta</taxon>
    </lineage>
</organism>